<reference evidence="9" key="1">
    <citation type="submission" date="2016-10" db="EMBL/GenBank/DDBJ databases">
        <authorList>
            <person name="Varghese N."/>
            <person name="Submissions S."/>
        </authorList>
    </citation>
    <scope>NUCLEOTIDE SEQUENCE [LARGE SCALE GENOMIC DNA]</scope>
    <source>
        <strain evidence="9">DSM 14807</strain>
    </source>
</reference>
<dbReference type="PANTHER" id="PTHR13767:SF2">
    <property type="entry name" value="PSEUDOURIDYLATE SYNTHASE TRUB1"/>
    <property type="match status" value="1"/>
</dbReference>
<evidence type="ECO:0000259" key="6">
    <source>
        <dbReference type="Pfam" id="PF01509"/>
    </source>
</evidence>
<dbReference type="InterPro" id="IPR014780">
    <property type="entry name" value="tRNA_psdUridine_synth_TruB"/>
</dbReference>
<evidence type="ECO:0000259" key="7">
    <source>
        <dbReference type="Pfam" id="PF16198"/>
    </source>
</evidence>
<dbReference type="EMBL" id="FPCJ01000001">
    <property type="protein sequence ID" value="SFV28214.1"/>
    <property type="molecule type" value="Genomic_DNA"/>
</dbReference>
<organism evidence="8 9">
    <name type="scientific">Thermoflavifilum thermophilum</name>
    <dbReference type="NCBI Taxonomy" id="1393122"/>
    <lineage>
        <taxon>Bacteria</taxon>
        <taxon>Pseudomonadati</taxon>
        <taxon>Bacteroidota</taxon>
        <taxon>Chitinophagia</taxon>
        <taxon>Chitinophagales</taxon>
        <taxon>Chitinophagaceae</taxon>
        <taxon>Thermoflavifilum</taxon>
    </lineage>
</organism>
<dbReference type="GO" id="GO:0160148">
    <property type="term" value="F:tRNA pseudouridine(55) synthase activity"/>
    <property type="evidence" value="ECO:0007669"/>
    <property type="project" value="UniProtKB-EC"/>
</dbReference>
<dbReference type="OrthoDB" id="9802309at2"/>
<accession>A0A1I7N0P5</accession>
<dbReference type="RefSeq" id="WP_092456692.1">
    <property type="nucleotide sequence ID" value="NZ_FPCJ01000001.1"/>
</dbReference>
<dbReference type="GO" id="GO:0003723">
    <property type="term" value="F:RNA binding"/>
    <property type="evidence" value="ECO:0007669"/>
    <property type="project" value="InterPro"/>
</dbReference>
<dbReference type="Gene3D" id="3.30.2350.10">
    <property type="entry name" value="Pseudouridine synthase"/>
    <property type="match status" value="1"/>
</dbReference>
<dbReference type="InterPro" id="IPR020103">
    <property type="entry name" value="PsdUridine_synth_cat_dom_sf"/>
</dbReference>
<evidence type="ECO:0000256" key="2">
    <source>
        <dbReference type="ARBA" id="ARBA00005642"/>
    </source>
</evidence>
<sequence length="239" mass="26779">MEERLVSHPQDFAAGALLLVDKPLGWTSFDVVNKLKKLLHTKVGHSGTLDPLATGLLICCTGKKTRELASLQKLPKTYAGIFRLGAITPSDDLETEPEDHRPYEFIHDALLHQIAGEFLGIQKQVPPLYSAVKKQGMPLYRYARQGVQVDIEPRTIQIMRFDIVSVSLPFVQVEVQCSSGTYIRALARDFGNRLGCGAYLFALRRLAIGPYRVEQARTIQEWETYIKPLKDQLPEASSS</sequence>
<comment type="function">
    <text evidence="5">Responsible for synthesis of pseudouridine from uracil-55 in the psi GC loop of transfer RNAs.</text>
</comment>
<evidence type="ECO:0000256" key="4">
    <source>
        <dbReference type="ARBA" id="ARBA00023235"/>
    </source>
</evidence>
<feature type="active site" description="Nucleophile" evidence="5">
    <location>
        <position position="50"/>
    </location>
</feature>
<comment type="similarity">
    <text evidence="2 5">Belongs to the pseudouridine synthase TruB family. Type 1 subfamily.</text>
</comment>
<comment type="catalytic activity">
    <reaction evidence="1 5">
        <text>uridine(55) in tRNA = pseudouridine(55) in tRNA</text>
        <dbReference type="Rhea" id="RHEA:42532"/>
        <dbReference type="Rhea" id="RHEA-COMP:10101"/>
        <dbReference type="Rhea" id="RHEA-COMP:10102"/>
        <dbReference type="ChEBI" id="CHEBI:65314"/>
        <dbReference type="ChEBI" id="CHEBI:65315"/>
        <dbReference type="EC" id="5.4.99.25"/>
    </reaction>
</comment>
<dbReference type="AlphaFoldDB" id="A0A1I7N0P5"/>
<keyword evidence="4 5" id="KW-0413">Isomerase</keyword>
<dbReference type="HAMAP" id="MF_01080">
    <property type="entry name" value="TruB_bact"/>
    <property type="match status" value="1"/>
</dbReference>
<protein>
    <recommendedName>
        <fullName evidence="5">tRNA pseudouridine synthase B</fullName>
        <ecNumber evidence="5">5.4.99.25</ecNumber>
    </recommendedName>
    <alternativeName>
        <fullName evidence="5">tRNA pseudouridine(55) synthase</fullName>
        <shortName evidence="5">Psi55 synthase</shortName>
    </alternativeName>
    <alternativeName>
        <fullName evidence="5">tRNA pseudouridylate synthase</fullName>
    </alternativeName>
    <alternativeName>
        <fullName evidence="5">tRNA-uridine isomerase</fullName>
    </alternativeName>
</protein>
<gene>
    <name evidence="5" type="primary">truB</name>
    <name evidence="8" type="ORF">SAMN05660895_0284</name>
</gene>
<dbReference type="SUPFAM" id="SSF55120">
    <property type="entry name" value="Pseudouridine synthase"/>
    <property type="match status" value="1"/>
</dbReference>
<feature type="domain" description="Pseudouridine synthase II N-terminal" evidence="6">
    <location>
        <begin position="39"/>
        <end position="183"/>
    </location>
</feature>
<dbReference type="InterPro" id="IPR002501">
    <property type="entry name" value="PsdUridine_synth_N"/>
</dbReference>
<dbReference type="PANTHER" id="PTHR13767">
    <property type="entry name" value="TRNA-PSEUDOURIDINE SYNTHASE"/>
    <property type="match status" value="1"/>
</dbReference>
<keyword evidence="3 5" id="KW-0819">tRNA processing</keyword>
<dbReference type="CDD" id="cd02573">
    <property type="entry name" value="PseudoU_synth_EcTruB"/>
    <property type="match status" value="1"/>
</dbReference>
<dbReference type="GO" id="GO:0031119">
    <property type="term" value="P:tRNA pseudouridine synthesis"/>
    <property type="evidence" value="ECO:0007669"/>
    <property type="project" value="UniProtKB-UniRule"/>
</dbReference>
<evidence type="ECO:0000313" key="8">
    <source>
        <dbReference type="EMBL" id="SFV28214.1"/>
    </source>
</evidence>
<evidence type="ECO:0000256" key="1">
    <source>
        <dbReference type="ARBA" id="ARBA00000385"/>
    </source>
</evidence>
<feature type="domain" description="tRNA pseudouridylate synthase B C-terminal" evidence="7">
    <location>
        <begin position="184"/>
        <end position="224"/>
    </location>
</feature>
<dbReference type="InterPro" id="IPR032819">
    <property type="entry name" value="TruB_C"/>
</dbReference>
<dbReference type="EC" id="5.4.99.25" evidence="5"/>
<dbReference type="GO" id="GO:1990481">
    <property type="term" value="P:mRNA pseudouridine synthesis"/>
    <property type="evidence" value="ECO:0007669"/>
    <property type="project" value="TreeGrafter"/>
</dbReference>
<dbReference type="STRING" id="1393122.SAMN05660895_0284"/>
<evidence type="ECO:0000256" key="3">
    <source>
        <dbReference type="ARBA" id="ARBA00022694"/>
    </source>
</evidence>
<keyword evidence="9" id="KW-1185">Reference proteome</keyword>
<proteinExistence type="inferred from homology"/>
<dbReference type="NCBIfam" id="TIGR00431">
    <property type="entry name" value="TruB"/>
    <property type="match status" value="1"/>
</dbReference>
<dbReference type="Pfam" id="PF01509">
    <property type="entry name" value="TruB_N"/>
    <property type="match status" value="1"/>
</dbReference>
<dbReference type="Pfam" id="PF16198">
    <property type="entry name" value="TruB_C_2"/>
    <property type="match status" value="1"/>
</dbReference>
<evidence type="ECO:0000313" key="9">
    <source>
        <dbReference type="Proteomes" id="UP000199537"/>
    </source>
</evidence>
<name>A0A1I7N0P5_9BACT</name>
<dbReference type="Proteomes" id="UP000199537">
    <property type="component" value="Unassembled WGS sequence"/>
</dbReference>
<evidence type="ECO:0000256" key="5">
    <source>
        <dbReference type="HAMAP-Rule" id="MF_01080"/>
    </source>
</evidence>